<dbReference type="PANTHER" id="PTHR12243">
    <property type="entry name" value="MADF DOMAIN TRANSCRIPTION FACTOR"/>
    <property type="match status" value="1"/>
</dbReference>
<comment type="caution">
    <text evidence="3">The sequence shown here is derived from an EMBL/GenBank/DDBJ whole genome shotgun (WGS) entry which is preliminary data.</text>
</comment>
<dbReference type="PANTHER" id="PTHR12243:SF67">
    <property type="entry name" value="COREPRESSOR OF PANGOLIN, ISOFORM A-RELATED"/>
    <property type="match status" value="1"/>
</dbReference>
<dbReference type="SMART" id="SM00595">
    <property type="entry name" value="MADF"/>
    <property type="match status" value="1"/>
</dbReference>
<evidence type="ECO:0000313" key="4">
    <source>
        <dbReference type="Proteomes" id="UP000770717"/>
    </source>
</evidence>
<reference evidence="3" key="1">
    <citation type="thesis" date="2020" institute="ProQuest LLC" country="789 East Eisenhower Parkway, Ann Arbor, MI, USA">
        <title>Comparative Genomics and Chromosome Evolution.</title>
        <authorList>
            <person name="Mudd A.B."/>
        </authorList>
    </citation>
    <scope>NUCLEOTIDE SEQUENCE</scope>
    <source>
        <strain evidence="3">HN-11 Male</strain>
        <tissue evidence="3">Kidney and liver</tissue>
    </source>
</reference>
<evidence type="ECO:0000259" key="2">
    <source>
        <dbReference type="PROSITE" id="PS51029"/>
    </source>
</evidence>
<dbReference type="Pfam" id="PF10545">
    <property type="entry name" value="MADF_DNA_bdg"/>
    <property type="match status" value="1"/>
</dbReference>
<dbReference type="OrthoDB" id="5984255at2759"/>
<evidence type="ECO:0000313" key="3">
    <source>
        <dbReference type="EMBL" id="KAG9483472.1"/>
    </source>
</evidence>
<feature type="compositionally biased region" description="Basic residues" evidence="1">
    <location>
        <begin position="168"/>
        <end position="179"/>
    </location>
</feature>
<feature type="domain" description="MADF" evidence="2">
    <location>
        <begin position="10"/>
        <end position="111"/>
    </location>
</feature>
<sequence>MAPIVVKKVQMIALIRERPLLWNPRIVQYYHRRRRNEAWEKVAEQLFDNQWLTARSAGRARMLNELRRKWRSCRDQMRREQIRLQSRGAGVSRRRGFYLAPHLKFLRPVLRLRQPMNNIHATAQATSSSKGKSSPPAASTGNKPTKSVAAAPAPAGLTPPAPGPSQTRRIHHAARRRRRQREEPLPGRIVDLLVLSFLRGQRQIDWAEGFGQLVAATCRRIPAEVQLELQCAVTALMSMAQHPPAVTQVFNTIQSSYGDWLRQQHAALQPQQDLQIGNDEVANQPHMYEGSQRGLCPKG</sequence>
<organism evidence="3 4">
    <name type="scientific">Eleutherodactylus coqui</name>
    <name type="common">Puerto Rican coqui</name>
    <dbReference type="NCBI Taxonomy" id="57060"/>
    <lineage>
        <taxon>Eukaryota</taxon>
        <taxon>Metazoa</taxon>
        <taxon>Chordata</taxon>
        <taxon>Craniata</taxon>
        <taxon>Vertebrata</taxon>
        <taxon>Euteleostomi</taxon>
        <taxon>Amphibia</taxon>
        <taxon>Batrachia</taxon>
        <taxon>Anura</taxon>
        <taxon>Neobatrachia</taxon>
        <taxon>Hyloidea</taxon>
        <taxon>Eleutherodactylidae</taxon>
        <taxon>Eleutherodactylinae</taxon>
        <taxon>Eleutherodactylus</taxon>
        <taxon>Eleutherodactylus</taxon>
    </lineage>
</organism>
<name>A0A8J6K898_ELECQ</name>
<dbReference type="AlphaFoldDB" id="A0A8J6K898"/>
<feature type="region of interest" description="Disordered" evidence="1">
    <location>
        <begin position="122"/>
        <end position="182"/>
    </location>
</feature>
<dbReference type="EMBL" id="WNTK01000005">
    <property type="protein sequence ID" value="KAG9483472.1"/>
    <property type="molecule type" value="Genomic_DNA"/>
</dbReference>
<proteinExistence type="predicted"/>
<dbReference type="Proteomes" id="UP000770717">
    <property type="component" value="Unassembled WGS sequence"/>
</dbReference>
<feature type="compositionally biased region" description="Low complexity" evidence="1">
    <location>
        <begin position="122"/>
        <end position="140"/>
    </location>
</feature>
<gene>
    <name evidence="3" type="ORF">GDO78_009406</name>
</gene>
<evidence type="ECO:0000256" key="1">
    <source>
        <dbReference type="SAM" id="MobiDB-lite"/>
    </source>
</evidence>
<dbReference type="InterPro" id="IPR039353">
    <property type="entry name" value="TF_Adf1"/>
</dbReference>
<dbReference type="InterPro" id="IPR006578">
    <property type="entry name" value="MADF-dom"/>
</dbReference>
<keyword evidence="4" id="KW-1185">Reference proteome</keyword>
<protein>
    <recommendedName>
        <fullName evidence="2">MADF domain-containing protein</fullName>
    </recommendedName>
</protein>
<accession>A0A8J6K898</accession>
<dbReference type="PROSITE" id="PS51029">
    <property type="entry name" value="MADF"/>
    <property type="match status" value="1"/>
</dbReference>